<dbReference type="GO" id="GO:0009908">
    <property type="term" value="P:flower development"/>
    <property type="evidence" value="ECO:0007669"/>
    <property type="project" value="UniProtKB-ARBA"/>
</dbReference>
<dbReference type="InterPro" id="IPR044636">
    <property type="entry name" value="RADIALIS-like"/>
</dbReference>
<dbReference type="OrthoDB" id="118550at2759"/>
<dbReference type="SUPFAM" id="SSF46689">
    <property type="entry name" value="Homeodomain-like"/>
    <property type="match status" value="1"/>
</dbReference>
<organism evidence="9 10">
    <name type="scientific">Striga asiatica</name>
    <name type="common">Asiatic witchweed</name>
    <name type="synonym">Buchnera asiatica</name>
    <dbReference type="NCBI Taxonomy" id="4170"/>
    <lineage>
        <taxon>Eukaryota</taxon>
        <taxon>Viridiplantae</taxon>
        <taxon>Streptophyta</taxon>
        <taxon>Embryophyta</taxon>
        <taxon>Tracheophyta</taxon>
        <taxon>Spermatophyta</taxon>
        <taxon>Magnoliopsida</taxon>
        <taxon>eudicotyledons</taxon>
        <taxon>Gunneridae</taxon>
        <taxon>Pentapetalae</taxon>
        <taxon>asterids</taxon>
        <taxon>lamiids</taxon>
        <taxon>Lamiales</taxon>
        <taxon>Orobanchaceae</taxon>
        <taxon>Buchnereae</taxon>
        <taxon>Striga</taxon>
    </lineage>
</organism>
<dbReference type="SMART" id="SM00717">
    <property type="entry name" value="SANT"/>
    <property type="match status" value="1"/>
</dbReference>
<dbReference type="CDD" id="cd00167">
    <property type="entry name" value="SANT"/>
    <property type="match status" value="1"/>
</dbReference>
<dbReference type="GO" id="GO:0003677">
    <property type="term" value="F:DNA binding"/>
    <property type="evidence" value="ECO:0007669"/>
    <property type="project" value="UniProtKB-KW"/>
</dbReference>
<accession>A0A5A7PP34</accession>
<keyword evidence="9" id="KW-0238">DNA-binding</keyword>
<keyword evidence="3" id="KW-0805">Transcription regulation</keyword>
<dbReference type="InterPro" id="IPR001005">
    <property type="entry name" value="SANT/Myb"/>
</dbReference>
<evidence type="ECO:0000259" key="8">
    <source>
        <dbReference type="PROSITE" id="PS51293"/>
    </source>
</evidence>
<dbReference type="AlphaFoldDB" id="A0A5A7PP34"/>
<evidence type="ECO:0000256" key="5">
    <source>
        <dbReference type="ARBA" id="ARBA00023242"/>
    </source>
</evidence>
<dbReference type="InterPro" id="IPR009057">
    <property type="entry name" value="Homeodomain-like_sf"/>
</dbReference>
<dbReference type="InterPro" id="IPR017884">
    <property type="entry name" value="SANT_dom"/>
</dbReference>
<gene>
    <name evidence="9" type="ORF">STAS_10875</name>
</gene>
<evidence type="ECO:0000256" key="4">
    <source>
        <dbReference type="ARBA" id="ARBA00023163"/>
    </source>
</evidence>
<feature type="non-terminal residue" evidence="9">
    <location>
        <position position="1"/>
    </location>
</feature>
<feature type="domain" description="SANT" evidence="8">
    <location>
        <begin position="16"/>
        <end position="71"/>
    </location>
</feature>
<dbReference type="GO" id="GO:0003700">
    <property type="term" value="F:DNA-binding transcription factor activity"/>
    <property type="evidence" value="ECO:0007669"/>
    <property type="project" value="InterPro"/>
</dbReference>
<evidence type="ECO:0000256" key="3">
    <source>
        <dbReference type="ARBA" id="ARBA00023015"/>
    </source>
</evidence>
<comment type="caution">
    <text evidence="9">The sequence shown here is derived from an EMBL/GenBank/DDBJ whole genome shotgun (WGS) entry which is preliminary data.</text>
</comment>
<dbReference type="PROSITE" id="PS50090">
    <property type="entry name" value="MYB_LIKE"/>
    <property type="match status" value="1"/>
</dbReference>
<keyword evidence="2" id="KW-0217">Developmental protein</keyword>
<dbReference type="GO" id="GO:0005634">
    <property type="term" value="C:nucleus"/>
    <property type="evidence" value="ECO:0007669"/>
    <property type="project" value="UniProtKB-SubCell"/>
</dbReference>
<name>A0A5A7PP34_STRAF</name>
<dbReference type="FunFam" id="1.10.10.60:FF:000154">
    <property type="entry name" value="Transcription factor SRM1"/>
    <property type="match status" value="1"/>
</dbReference>
<evidence type="ECO:0000256" key="2">
    <source>
        <dbReference type="ARBA" id="ARBA00022473"/>
    </source>
</evidence>
<dbReference type="PROSITE" id="PS51293">
    <property type="entry name" value="SANT"/>
    <property type="match status" value="1"/>
</dbReference>
<comment type="subcellular location">
    <subcellularLocation>
        <location evidence="1">Nucleus</location>
    </subcellularLocation>
</comment>
<sequence>IYHPLMASSSMKSARGSSSSWTSKQNKQFEEALAMFDKDTPDRWHNIARRISGKSAEEVRSHYELLVKDIMQIETDQVPIPNYKPTPTNARPIYTNELRLMKNLKLQ</sequence>
<protein>
    <submittedName>
        <fullName evidence="9">Homeodomain-like superfamily protein</fullName>
    </submittedName>
</protein>
<dbReference type="PANTHER" id="PTHR43952">
    <property type="entry name" value="MYB FAMILY TRANSCRIPTION FACTOR-RELATED"/>
    <property type="match status" value="1"/>
</dbReference>
<dbReference type="Proteomes" id="UP000325081">
    <property type="component" value="Unassembled WGS sequence"/>
</dbReference>
<reference evidence="10" key="1">
    <citation type="journal article" date="2019" name="Curr. Biol.">
        <title>Genome Sequence of Striga asiatica Provides Insight into the Evolution of Plant Parasitism.</title>
        <authorList>
            <person name="Yoshida S."/>
            <person name="Kim S."/>
            <person name="Wafula E.K."/>
            <person name="Tanskanen J."/>
            <person name="Kim Y.M."/>
            <person name="Honaas L."/>
            <person name="Yang Z."/>
            <person name="Spallek T."/>
            <person name="Conn C.E."/>
            <person name="Ichihashi Y."/>
            <person name="Cheong K."/>
            <person name="Cui S."/>
            <person name="Der J.P."/>
            <person name="Gundlach H."/>
            <person name="Jiao Y."/>
            <person name="Hori C."/>
            <person name="Ishida J.K."/>
            <person name="Kasahara H."/>
            <person name="Kiba T."/>
            <person name="Kim M.S."/>
            <person name="Koo N."/>
            <person name="Laohavisit A."/>
            <person name="Lee Y.H."/>
            <person name="Lumba S."/>
            <person name="McCourt P."/>
            <person name="Mortimer J.C."/>
            <person name="Mutuku J.M."/>
            <person name="Nomura T."/>
            <person name="Sasaki-Sekimoto Y."/>
            <person name="Seto Y."/>
            <person name="Wang Y."/>
            <person name="Wakatake T."/>
            <person name="Sakakibara H."/>
            <person name="Demura T."/>
            <person name="Yamaguchi S."/>
            <person name="Yoneyama K."/>
            <person name="Manabe R.I."/>
            <person name="Nelson D.C."/>
            <person name="Schulman A.H."/>
            <person name="Timko M.P."/>
            <person name="dePamphilis C.W."/>
            <person name="Choi D."/>
            <person name="Shirasu K."/>
        </authorList>
    </citation>
    <scope>NUCLEOTIDE SEQUENCE [LARGE SCALE GENOMIC DNA]</scope>
    <source>
        <strain evidence="10">cv. UVA1</strain>
    </source>
</reference>
<evidence type="ECO:0000256" key="6">
    <source>
        <dbReference type="SAM" id="MobiDB-lite"/>
    </source>
</evidence>
<dbReference type="Gene3D" id="1.10.10.60">
    <property type="entry name" value="Homeodomain-like"/>
    <property type="match status" value="1"/>
</dbReference>
<evidence type="ECO:0000313" key="10">
    <source>
        <dbReference type="Proteomes" id="UP000325081"/>
    </source>
</evidence>
<evidence type="ECO:0000259" key="7">
    <source>
        <dbReference type="PROSITE" id="PS50090"/>
    </source>
</evidence>
<feature type="domain" description="Myb-like" evidence="7">
    <location>
        <begin position="13"/>
        <end position="67"/>
    </location>
</feature>
<evidence type="ECO:0000256" key="1">
    <source>
        <dbReference type="ARBA" id="ARBA00004123"/>
    </source>
</evidence>
<dbReference type="GO" id="GO:0048262">
    <property type="term" value="P:determination of dorsal/ventral asymmetry"/>
    <property type="evidence" value="ECO:0007669"/>
    <property type="project" value="UniProtKB-ARBA"/>
</dbReference>
<dbReference type="EMBL" id="BKCP01004929">
    <property type="protein sequence ID" value="GER34633.1"/>
    <property type="molecule type" value="Genomic_DNA"/>
</dbReference>
<keyword evidence="4" id="KW-0804">Transcription</keyword>
<keyword evidence="9" id="KW-0371">Homeobox</keyword>
<feature type="region of interest" description="Disordered" evidence="6">
    <location>
        <begin position="1"/>
        <end position="25"/>
    </location>
</feature>
<keyword evidence="10" id="KW-1185">Reference proteome</keyword>
<proteinExistence type="predicted"/>
<feature type="compositionally biased region" description="Low complexity" evidence="6">
    <location>
        <begin position="8"/>
        <end position="20"/>
    </location>
</feature>
<dbReference type="PANTHER" id="PTHR43952:SF72">
    <property type="entry name" value="MYB-LIKE DOMAIN-CONTAINING PROTEIN"/>
    <property type="match status" value="1"/>
</dbReference>
<keyword evidence="5" id="KW-0539">Nucleus</keyword>
<evidence type="ECO:0000313" key="9">
    <source>
        <dbReference type="EMBL" id="GER34633.1"/>
    </source>
</evidence>
<dbReference type="Pfam" id="PF00249">
    <property type="entry name" value="Myb_DNA-binding"/>
    <property type="match status" value="1"/>
</dbReference>